<evidence type="ECO:0000259" key="1">
    <source>
        <dbReference type="Pfam" id="PF02036"/>
    </source>
</evidence>
<organism evidence="2">
    <name type="scientific">Acetithermum autotrophicum</name>
    <dbReference type="NCBI Taxonomy" id="1446466"/>
    <lineage>
        <taxon>Bacteria</taxon>
        <taxon>Candidatus Bipolaricaulota</taxon>
        <taxon>Candidatus Acetithermum</taxon>
    </lineage>
</organism>
<dbReference type="InterPro" id="IPR036527">
    <property type="entry name" value="SCP2_sterol-bd_dom_sf"/>
</dbReference>
<dbReference type="Pfam" id="PF02036">
    <property type="entry name" value="SCP2"/>
    <property type="match status" value="1"/>
</dbReference>
<sequence length="134" mass="15134">MGFPYTDPQQAKQFVLEFANRLKDVKEIYEGWSALKMLIGIHIKQPDIDFWVDARGEGMQICETHPGGEEGASLTLTADLFHKLYTGQENAMLAFTKRLIQPKGKVSGIMQLTRTMPQAVEVYKKFLVEKGVKA</sequence>
<gene>
    <name evidence="2" type="ORF">HGMM_OP4C301</name>
</gene>
<protein>
    <recommendedName>
        <fullName evidence="1">SCP2 domain-containing protein</fullName>
    </recommendedName>
</protein>
<reference evidence="2" key="1">
    <citation type="journal article" date="2005" name="Environ. Microbiol.">
        <title>Genetic and functional properties of uncultivated thermophilic crenarchaeotes from a subsurface gold mine as revealed by analysis of genome fragments.</title>
        <authorList>
            <person name="Nunoura T."/>
            <person name="Hirayama H."/>
            <person name="Takami H."/>
            <person name="Oida H."/>
            <person name="Nishi S."/>
            <person name="Shimamura S."/>
            <person name="Suzuki Y."/>
            <person name="Inagaki F."/>
            <person name="Takai K."/>
            <person name="Nealson K.H."/>
            <person name="Horikoshi K."/>
        </authorList>
    </citation>
    <scope>NUCLEOTIDE SEQUENCE</scope>
</reference>
<name>H5SVN6_ACEAU</name>
<proteinExistence type="predicted"/>
<dbReference type="AlphaFoldDB" id="H5SVN6"/>
<reference evidence="2" key="2">
    <citation type="journal article" date="2012" name="PLoS ONE">
        <title>A Deeply Branching Thermophilic Bacterium with an Ancient Acetyl-CoA Pathway Dominates a Subsurface Ecosystem.</title>
        <authorList>
            <person name="Takami H."/>
            <person name="Noguchi H."/>
            <person name="Takaki Y."/>
            <person name="Uchiyama I."/>
            <person name="Toyoda A."/>
            <person name="Nishi S."/>
            <person name="Chee G.-J."/>
            <person name="Arai W."/>
            <person name="Nunoura T."/>
            <person name="Itoh T."/>
            <person name="Hattori M."/>
            <person name="Takai K."/>
        </authorList>
    </citation>
    <scope>NUCLEOTIDE SEQUENCE</scope>
</reference>
<dbReference type="InterPro" id="IPR003033">
    <property type="entry name" value="SCP2_sterol-bd_dom"/>
</dbReference>
<dbReference type="EMBL" id="AP011803">
    <property type="protein sequence ID" value="BAL59665.1"/>
    <property type="molecule type" value="Genomic_DNA"/>
</dbReference>
<accession>H5SVN6</accession>
<evidence type="ECO:0000313" key="2">
    <source>
        <dbReference type="EMBL" id="BAL59665.1"/>
    </source>
</evidence>
<feature type="domain" description="SCP2" evidence="1">
    <location>
        <begin position="33"/>
        <end position="115"/>
    </location>
</feature>
<dbReference type="SUPFAM" id="SSF55718">
    <property type="entry name" value="SCP-like"/>
    <property type="match status" value="1"/>
</dbReference>
<dbReference type="Gene3D" id="3.30.1050.10">
    <property type="entry name" value="SCP2 sterol-binding domain"/>
    <property type="match status" value="1"/>
</dbReference>